<name>A0ABP7KF52_9ACTN</name>
<sequence length="123" mass="12920">MTGKMSLLTRPNVAVANTPASAWKRPVGSGLGRFARAIPPRSAVSFGSSDRWSGRAVVRRAVGADRAVAPGPDIEAGWPVARRAVRSAVVPDRVPPAHHQTAATVPASGPDGELTHQQKSHNY</sequence>
<gene>
    <name evidence="2" type="ORF">GCM10022207_46750</name>
</gene>
<accession>A0ABP7KF52</accession>
<proteinExistence type="predicted"/>
<organism evidence="2 3">
    <name type="scientific">Streptomyces lannensis</name>
    <dbReference type="NCBI Taxonomy" id="766498"/>
    <lineage>
        <taxon>Bacteria</taxon>
        <taxon>Bacillati</taxon>
        <taxon>Actinomycetota</taxon>
        <taxon>Actinomycetes</taxon>
        <taxon>Kitasatosporales</taxon>
        <taxon>Streptomycetaceae</taxon>
        <taxon>Streptomyces</taxon>
    </lineage>
</organism>
<evidence type="ECO:0000256" key="1">
    <source>
        <dbReference type="SAM" id="MobiDB-lite"/>
    </source>
</evidence>
<evidence type="ECO:0000313" key="3">
    <source>
        <dbReference type="Proteomes" id="UP001501563"/>
    </source>
</evidence>
<dbReference type="EMBL" id="BAAAZA010000013">
    <property type="protein sequence ID" value="GAA3875517.1"/>
    <property type="molecule type" value="Genomic_DNA"/>
</dbReference>
<feature type="region of interest" description="Disordered" evidence="1">
    <location>
        <begin position="92"/>
        <end position="123"/>
    </location>
</feature>
<reference evidence="3" key="1">
    <citation type="journal article" date="2019" name="Int. J. Syst. Evol. Microbiol.">
        <title>The Global Catalogue of Microorganisms (GCM) 10K type strain sequencing project: providing services to taxonomists for standard genome sequencing and annotation.</title>
        <authorList>
            <consortium name="The Broad Institute Genomics Platform"/>
            <consortium name="The Broad Institute Genome Sequencing Center for Infectious Disease"/>
            <person name="Wu L."/>
            <person name="Ma J."/>
        </authorList>
    </citation>
    <scope>NUCLEOTIDE SEQUENCE [LARGE SCALE GENOMIC DNA]</scope>
    <source>
        <strain evidence="3">JCM 16578</strain>
    </source>
</reference>
<evidence type="ECO:0000313" key="2">
    <source>
        <dbReference type="EMBL" id="GAA3875517.1"/>
    </source>
</evidence>
<comment type="caution">
    <text evidence="2">The sequence shown here is derived from an EMBL/GenBank/DDBJ whole genome shotgun (WGS) entry which is preliminary data.</text>
</comment>
<keyword evidence="3" id="KW-1185">Reference proteome</keyword>
<dbReference type="Proteomes" id="UP001501563">
    <property type="component" value="Unassembled WGS sequence"/>
</dbReference>
<protein>
    <submittedName>
        <fullName evidence="2">Uncharacterized protein</fullName>
    </submittedName>
</protein>